<evidence type="ECO:0000313" key="3">
    <source>
        <dbReference type="Proteomes" id="UP001597187"/>
    </source>
</evidence>
<dbReference type="PROSITE" id="PS51318">
    <property type="entry name" value="TAT"/>
    <property type="match status" value="1"/>
</dbReference>
<evidence type="ECO:0008006" key="4">
    <source>
        <dbReference type="Google" id="ProtNLM"/>
    </source>
</evidence>
<accession>A0ABD6ARD8</accession>
<feature type="region of interest" description="Disordered" evidence="1">
    <location>
        <begin position="23"/>
        <end position="78"/>
    </location>
</feature>
<evidence type="ECO:0000256" key="1">
    <source>
        <dbReference type="SAM" id="MobiDB-lite"/>
    </source>
</evidence>
<comment type="caution">
    <text evidence="2">The sequence shown here is derived from an EMBL/GenBank/DDBJ whole genome shotgun (WGS) entry which is preliminary data.</text>
</comment>
<reference evidence="2 3" key="1">
    <citation type="journal article" date="2019" name="Int. J. Syst. Evol. Microbiol.">
        <title>The Global Catalogue of Microorganisms (GCM) 10K type strain sequencing project: providing services to taxonomists for standard genome sequencing and annotation.</title>
        <authorList>
            <consortium name="The Broad Institute Genomics Platform"/>
            <consortium name="The Broad Institute Genome Sequencing Center for Infectious Disease"/>
            <person name="Wu L."/>
            <person name="Ma J."/>
        </authorList>
    </citation>
    <scope>NUCLEOTIDE SEQUENCE [LARGE SCALE GENOMIC DNA]</scope>
    <source>
        <strain evidence="2 3">CGMCC 1.12563</strain>
    </source>
</reference>
<dbReference type="InterPro" id="IPR006311">
    <property type="entry name" value="TAT_signal"/>
</dbReference>
<dbReference type="RefSeq" id="WP_250872084.1">
    <property type="nucleotide sequence ID" value="NZ_JALXFV010000002.1"/>
</dbReference>
<sequence length="189" mass="19350">MPARRSLLTAVAGATATMLAGCLASNDPPADASPSSAPSPTPTPVSTPPGDCSALELPDANPSDHGVESLPYPDLPSELDDERAATFAKQFERAWWHNDVLDDRSAVGNLGVTVLVDDVAPRSDGVGFVVTTSGEFVFDYPPGNESGTATSGLGVLPTTRYLVTGRFALRTGASDSTAAADGTLVACSE</sequence>
<dbReference type="Proteomes" id="UP001597187">
    <property type="component" value="Unassembled WGS sequence"/>
</dbReference>
<dbReference type="PROSITE" id="PS51257">
    <property type="entry name" value="PROKAR_LIPOPROTEIN"/>
    <property type="match status" value="1"/>
</dbReference>
<name>A0ABD6ARD8_9EURY</name>
<feature type="compositionally biased region" description="Pro residues" evidence="1">
    <location>
        <begin position="37"/>
        <end position="47"/>
    </location>
</feature>
<keyword evidence="3" id="KW-1185">Reference proteome</keyword>
<evidence type="ECO:0000313" key="2">
    <source>
        <dbReference type="EMBL" id="MFD1512098.1"/>
    </source>
</evidence>
<gene>
    <name evidence="2" type="ORF">ACFSBT_02225</name>
</gene>
<proteinExistence type="predicted"/>
<protein>
    <recommendedName>
        <fullName evidence="4">Lipoprotein</fullName>
    </recommendedName>
</protein>
<organism evidence="2 3">
    <name type="scientific">Halomarina rubra</name>
    <dbReference type="NCBI Taxonomy" id="2071873"/>
    <lineage>
        <taxon>Archaea</taxon>
        <taxon>Methanobacteriati</taxon>
        <taxon>Methanobacteriota</taxon>
        <taxon>Stenosarchaea group</taxon>
        <taxon>Halobacteria</taxon>
        <taxon>Halobacteriales</taxon>
        <taxon>Natronomonadaceae</taxon>
        <taxon>Halomarina</taxon>
    </lineage>
</organism>
<dbReference type="AlphaFoldDB" id="A0ABD6ARD8"/>
<dbReference type="EMBL" id="JBHUDC010000002">
    <property type="protein sequence ID" value="MFD1512098.1"/>
    <property type="molecule type" value="Genomic_DNA"/>
</dbReference>